<evidence type="ECO:0000313" key="2">
    <source>
        <dbReference type="EMBL" id="OSG91615.1"/>
    </source>
</evidence>
<dbReference type="Pfam" id="PF01183">
    <property type="entry name" value="Glyco_hydro_25"/>
    <property type="match status" value="1"/>
</dbReference>
<evidence type="ECO:0000256" key="1">
    <source>
        <dbReference type="ARBA" id="ARBA00010646"/>
    </source>
</evidence>
<dbReference type="SUPFAM" id="SSF51445">
    <property type="entry name" value="(Trans)glycosidases"/>
    <property type="match status" value="1"/>
</dbReference>
<dbReference type="Gene3D" id="3.20.20.80">
    <property type="entry name" value="Glycosidases"/>
    <property type="match status" value="1"/>
</dbReference>
<dbReference type="CDD" id="cd00161">
    <property type="entry name" value="beta-trefoil_Ricin-like"/>
    <property type="match status" value="3"/>
</dbReference>
<dbReference type="InterPro" id="IPR035992">
    <property type="entry name" value="Ricin_B-like_lectins"/>
</dbReference>
<dbReference type="Proteomes" id="UP000193664">
    <property type="component" value="Unassembled WGS sequence"/>
</dbReference>
<dbReference type="GO" id="GO:0009253">
    <property type="term" value="P:peptidoglycan catabolic process"/>
    <property type="evidence" value="ECO:0007669"/>
    <property type="project" value="InterPro"/>
</dbReference>
<organism evidence="2 3">
    <name type="scientific">Bifidobacterium adolescentis</name>
    <dbReference type="NCBI Taxonomy" id="1680"/>
    <lineage>
        <taxon>Bacteria</taxon>
        <taxon>Bacillati</taxon>
        <taxon>Actinomycetota</taxon>
        <taxon>Actinomycetes</taxon>
        <taxon>Bifidobacteriales</taxon>
        <taxon>Bifidobacteriaceae</taxon>
        <taxon>Bifidobacterium</taxon>
    </lineage>
</organism>
<dbReference type="GO" id="GO:0016052">
    <property type="term" value="P:carbohydrate catabolic process"/>
    <property type="evidence" value="ECO:0007669"/>
    <property type="project" value="TreeGrafter"/>
</dbReference>
<proteinExistence type="inferred from homology"/>
<dbReference type="SMART" id="SM00458">
    <property type="entry name" value="RICIN"/>
    <property type="match status" value="3"/>
</dbReference>
<dbReference type="GO" id="GO:0003796">
    <property type="term" value="F:lysozyme activity"/>
    <property type="evidence" value="ECO:0007669"/>
    <property type="project" value="InterPro"/>
</dbReference>
<gene>
    <name evidence="2" type="ORF">AD0028_1734</name>
</gene>
<comment type="caution">
    <text evidence="2">The sequence shown here is derived from an EMBL/GenBank/DDBJ whole genome shotgun (WGS) entry which is preliminary data.</text>
</comment>
<evidence type="ECO:0000313" key="3">
    <source>
        <dbReference type="Proteomes" id="UP000193664"/>
    </source>
</evidence>
<dbReference type="InterPro" id="IPR017853">
    <property type="entry name" value="GH"/>
</dbReference>
<dbReference type="PROSITE" id="PS50231">
    <property type="entry name" value="RICIN_B_LECTIN"/>
    <property type="match status" value="3"/>
</dbReference>
<dbReference type="RefSeq" id="WP_085379902.1">
    <property type="nucleotide sequence ID" value="NZ_JAHOIY010000005.1"/>
</dbReference>
<dbReference type="CDD" id="cd06414">
    <property type="entry name" value="GH25_LytC-like"/>
    <property type="match status" value="1"/>
</dbReference>
<protein>
    <submittedName>
        <fullName evidence="2">1,4-beta-N-acetylmuramidase</fullName>
    </submittedName>
</protein>
<dbReference type="EMBL" id="LNKF01000011">
    <property type="protein sequence ID" value="OSG91615.1"/>
    <property type="molecule type" value="Genomic_DNA"/>
</dbReference>
<dbReference type="SUPFAM" id="SSF50370">
    <property type="entry name" value="Ricin B-like lectins"/>
    <property type="match status" value="3"/>
</dbReference>
<sequence length="857" mass="91615">MISPKSLMKIATTASVVAMTVSVAVVPAYAMQDIAIEDTPSSFAATVDDAQNSSNSMPDNPYATLPETVSENISDDSTVVSENLAVTPEGDVQNIETGETVTDAQLVGTQSQQPDPLAKTDGESFIPVSALDVKDAVEQSVKQSVEQSSSKNGATVKLAKFDGNDYGAHWGTYNNTKAFFDYRNNLFVQQAKGVIDVSSWQGDIDWAKAKADGVEGAIIRLGFGWGNDADAKAQRNINECKRLGIPFGIYWYSYAEDASGSRQEGNDVVSKLRQFGVSPNDLKYPVYYDLESWTWTGHTPPTNPNVYNGIVNAWYGALQSGGYQNLGVYSYTSYLQGPLNNANIYAKTRWVAQYGPQMEFTAFGTNDRGWQYTSSGQINGISGSVDMNAFGNKTYAQNSASIDVRKMSAVSIPNGDYYINVRSKVASSVDIPGASGTDSTAIQLYSGNGSKAQQFTFTKQSDGSYVIINVNSGKALDVRNGAAGNNAVVQQYSANGTNAQRWFIRDSGAGYYLQSALGNWVLDLSGGNTANGAAIRLYTPNGTASQLFVVSCSGVTVPVDTAVIIKSAGNANLVFDVPSASMANGTRIQLYAANGTNAQRFRFRKIGNGTYGIANVNSGKVLDVYGGSTSNGAVLQQYGSNNTVAQQWTVRDYGSGKISLISVNANKAIDVPGANYASSVALQLYAPNGTAAQQWVIAKPKTMRERLNEQAAMRRQDLPDGTYTFASKLKTSMKMDVYGASRSDCANVQLWAGNGTNAQKWRVMHDANGYVILTSVNSGKVLDVYGGSDANGANVQQYTSNGTYAQKWIAVKNADGSYTFQSALGNKVLDVSGGSSANGANVRLYQTNGSNAQRWVD</sequence>
<name>A0A1X2ZAT7_BIFAD</name>
<dbReference type="AlphaFoldDB" id="A0A1X2ZAT7"/>
<accession>A0A1X2ZAT7</accession>
<dbReference type="Pfam" id="PF14200">
    <property type="entry name" value="RicinB_lectin_2"/>
    <property type="match status" value="4"/>
</dbReference>
<reference evidence="2 3" key="1">
    <citation type="journal article" date="2016" name="Sci. Rep.">
        <title>Evaluation of genetic diversity among strains of the human gut commensal Bifidobacterium adolescentis.</title>
        <authorList>
            <person name="Duranti S."/>
            <person name="Milani C."/>
            <person name="Lugli G.A."/>
            <person name="Mancabelli L."/>
            <person name="Turroni F."/>
            <person name="Ferrario C."/>
            <person name="Mangifesta M."/>
            <person name="Viappiani A."/>
            <person name="Sanchez B."/>
            <person name="Margolles A."/>
            <person name="van Sinderen D."/>
            <person name="Ventura M."/>
        </authorList>
    </citation>
    <scope>NUCLEOTIDE SEQUENCE [LARGE SCALE GENOMIC DNA]</scope>
    <source>
        <strain evidence="2 3">AD2-8</strain>
    </source>
</reference>
<dbReference type="GO" id="GO:0016998">
    <property type="term" value="P:cell wall macromolecule catabolic process"/>
    <property type="evidence" value="ECO:0007669"/>
    <property type="project" value="InterPro"/>
</dbReference>
<dbReference type="PROSITE" id="PS51904">
    <property type="entry name" value="GLYCOSYL_HYDROL_F25_2"/>
    <property type="match status" value="1"/>
</dbReference>
<dbReference type="InterPro" id="IPR000772">
    <property type="entry name" value="Ricin_B_lectin"/>
</dbReference>
<dbReference type="PANTHER" id="PTHR34135:SF2">
    <property type="entry name" value="LYSOZYME"/>
    <property type="match status" value="1"/>
</dbReference>
<dbReference type="InterPro" id="IPR002053">
    <property type="entry name" value="Glyco_hydro_25"/>
</dbReference>
<dbReference type="Gene3D" id="2.80.10.50">
    <property type="match status" value="7"/>
</dbReference>
<dbReference type="PANTHER" id="PTHR34135">
    <property type="entry name" value="LYSOZYME"/>
    <property type="match status" value="1"/>
</dbReference>
<comment type="similarity">
    <text evidence="1">Belongs to the glycosyl hydrolase 25 family.</text>
</comment>